<name>A0A9D3VJM5_9ROSI</name>
<evidence type="ECO:0000313" key="1">
    <source>
        <dbReference type="EMBL" id="KAH1083442.1"/>
    </source>
</evidence>
<dbReference type="AlphaFoldDB" id="A0A9D3VJM5"/>
<evidence type="ECO:0000313" key="2">
    <source>
        <dbReference type="Proteomes" id="UP000828251"/>
    </source>
</evidence>
<dbReference type="EMBL" id="JAIQCV010000007">
    <property type="protein sequence ID" value="KAH1083442.1"/>
    <property type="molecule type" value="Genomic_DNA"/>
</dbReference>
<accession>A0A9D3VJM5</accession>
<comment type="caution">
    <text evidence="1">The sequence shown here is derived from an EMBL/GenBank/DDBJ whole genome shotgun (WGS) entry which is preliminary data.</text>
</comment>
<proteinExistence type="predicted"/>
<sequence length="76" mass="8684">MSFEFMVNEYLTKTLTIVKDGVMGRSIKKVRRRSVEPPNLDLDYPVVDEKSTKFDGEEVTSWKDNFVGNQSGVVKP</sequence>
<gene>
    <name evidence="1" type="ORF">J1N35_023203</name>
</gene>
<dbReference type="Proteomes" id="UP000828251">
    <property type="component" value="Unassembled WGS sequence"/>
</dbReference>
<reference evidence="1 2" key="1">
    <citation type="journal article" date="2021" name="Plant Biotechnol. J.">
        <title>Multi-omics assisted identification of the key and species-specific regulatory components of drought-tolerant mechanisms in Gossypium stocksii.</title>
        <authorList>
            <person name="Yu D."/>
            <person name="Ke L."/>
            <person name="Zhang D."/>
            <person name="Wu Y."/>
            <person name="Sun Y."/>
            <person name="Mei J."/>
            <person name="Sun J."/>
            <person name="Sun Y."/>
        </authorList>
    </citation>
    <scope>NUCLEOTIDE SEQUENCE [LARGE SCALE GENOMIC DNA]</scope>
    <source>
        <strain evidence="2">cv. E1</strain>
        <tissue evidence="1">Leaf</tissue>
    </source>
</reference>
<organism evidence="1 2">
    <name type="scientific">Gossypium stocksii</name>
    <dbReference type="NCBI Taxonomy" id="47602"/>
    <lineage>
        <taxon>Eukaryota</taxon>
        <taxon>Viridiplantae</taxon>
        <taxon>Streptophyta</taxon>
        <taxon>Embryophyta</taxon>
        <taxon>Tracheophyta</taxon>
        <taxon>Spermatophyta</taxon>
        <taxon>Magnoliopsida</taxon>
        <taxon>eudicotyledons</taxon>
        <taxon>Gunneridae</taxon>
        <taxon>Pentapetalae</taxon>
        <taxon>rosids</taxon>
        <taxon>malvids</taxon>
        <taxon>Malvales</taxon>
        <taxon>Malvaceae</taxon>
        <taxon>Malvoideae</taxon>
        <taxon>Gossypium</taxon>
    </lineage>
</organism>
<keyword evidence="2" id="KW-1185">Reference proteome</keyword>
<protein>
    <submittedName>
        <fullName evidence="1">Uncharacterized protein</fullName>
    </submittedName>
</protein>